<dbReference type="Gene3D" id="3.30.70.920">
    <property type="match status" value="1"/>
</dbReference>
<feature type="domain" description="HTH asnC-type" evidence="4">
    <location>
        <begin position="1"/>
        <end position="62"/>
    </location>
</feature>
<dbReference type="Pfam" id="PF13404">
    <property type="entry name" value="HTH_AsnC-type"/>
    <property type="match status" value="1"/>
</dbReference>
<evidence type="ECO:0000256" key="3">
    <source>
        <dbReference type="ARBA" id="ARBA00023163"/>
    </source>
</evidence>
<evidence type="ECO:0000256" key="2">
    <source>
        <dbReference type="ARBA" id="ARBA00023125"/>
    </source>
</evidence>
<dbReference type="GO" id="GO:0005829">
    <property type="term" value="C:cytosol"/>
    <property type="evidence" value="ECO:0007669"/>
    <property type="project" value="TreeGrafter"/>
</dbReference>
<name>A0A1B1A5F5_9RHOB</name>
<sequence length="162" mass="18473">MDRFDALILEAIQSDARMTAEALSKQVGLSPDACRKRLARLRASDVVESEITVLAPDKVGRGLLLIVEVTLQNERMEDLDRFKAQMRAAPEVMQCYYVTGNADFVLIISARDMADYDEFTRRQFFAEENVLRFRTSAVMDRVKTGFSMPVLDMVDQPRRTSQ</sequence>
<dbReference type="InterPro" id="IPR000485">
    <property type="entry name" value="AsnC-type_HTH_dom"/>
</dbReference>
<dbReference type="Proteomes" id="UP000013243">
    <property type="component" value="Chromosome"/>
</dbReference>
<dbReference type="InterPro" id="IPR011008">
    <property type="entry name" value="Dimeric_a/b-barrel"/>
</dbReference>
<dbReference type="Pfam" id="PF01037">
    <property type="entry name" value="AsnC_trans_reg"/>
    <property type="match status" value="1"/>
</dbReference>
<evidence type="ECO:0000259" key="4">
    <source>
        <dbReference type="PROSITE" id="PS50956"/>
    </source>
</evidence>
<keyword evidence="3" id="KW-0804">Transcription</keyword>
<organism evidence="5 6">
    <name type="scientific">Tritonibacter mobilis F1926</name>
    <dbReference type="NCBI Taxonomy" id="1265309"/>
    <lineage>
        <taxon>Bacteria</taxon>
        <taxon>Pseudomonadati</taxon>
        <taxon>Pseudomonadota</taxon>
        <taxon>Alphaproteobacteria</taxon>
        <taxon>Rhodobacterales</taxon>
        <taxon>Paracoccaceae</taxon>
        <taxon>Tritonibacter</taxon>
    </lineage>
</organism>
<dbReference type="GO" id="GO:0043200">
    <property type="term" value="P:response to amino acid"/>
    <property type="evidence" value="ECO:0007669"/>
    <property type="project" value="TreeGrafter"/>
</dbReference>
<dbReference type="PRINTS" id="PR00033">
    <property type="entry name" value="HTHASNC"/>
</dbReference>
<gene>
    <name evidence="5" type="ORF">K529_013240</name>
</gene>
<dbReference type="Gene3D" id="1.10.10.10">
    <property type="entry name" value="Winged helix-like DNA-binding domain superfamily/Winged helix DNA-binding domain"/>
    <property type="match status" value="1"/>
</dbReference>
<evidence type="ECO:0000256" key="1">
    <source>
        <dbReference type="ARBA" id="ARBA00023015"/>
    </source>
</evidence>
<dbReference type="GeneID" id="28250816"/>
<keyword evidence="1" id="KW-0805">Transcription regulation</keyword>
<dbReference type="EMBL" id="CP015230">
    <property type="protein sequence ID" value="ANP41737.1"/>
    <property type="molecule type" value="Genomic_DNA"/>
</dbReference>
<dbReference type="InterPro" id="IPR036388">
    <property type="entry name" value="WH-like_DNA-bd_sf"/>
</dbReference>
<evidence type="ECO:0000313" key="6">
    <source>
        <dbReference type="Proteomes" id="UP000013243"/>
    </source>
</evidence>
<dbReference type="PANTHER" id="PTHR30154:SF34">
    <property type="entry name" value="TRANSCRIPTIONAL REGULATOR AZLB"/>
    <property type="match status" value="1"/>
</dbReference>
<dbReference type="KEGG" id="rmb:K529_013240"/>
<dbReference type="InterPro" id="IPR036390">
    <property type="entry name" value="WH_DNA-bd_sf"/>
</dbReference>
<dbReference type="SMART" id="SM00344">
    <property type="entry name" value="HTH_ASNC"/>
    <property type="match status" value="1"/>
</dbReference>
<dbReference type="SUPFAM" id="SSF46785">
    <property type="entry name" value="Winged helix' DNA-binding domain"/>
    <property type="match status" value="1"/>
</dbReference>
<accession>A0A1B1A5F5</accession>
<dbReference type="InterPro" id="IPR019887">
    <property type="entry name" value="Tscrpt_reg_AsnC/Lrp_C"/>
</dbReference>
<dbReference type="OrthoDB" id="7856348at2"/>
<keyword evidence="2" id="KW-0238">DNA-binding</keyword>
<dbReference type="SUPFAM" id="SSF54909">
    <property type="entry name" value="Dimeric alpha+beta barrel"/>
    <property type="match status" value="1"/>
</dbReference>
<dbReference type="STRING" id="1265309.K529_013240"/>
<dbReference type="PANTHER" id="PTHR30154">
    <property type="entry name" value="LEUCINE-RESPONSIVE REGULATORY PROTEIN"/>
    <property type="match status" value="1"/>
</dbReference>
<reference evidence="5 6" key="1">
    <citation type="journal article" date="2016" name="ISME J.">
        <title>Global occurrence and heterogeneity of the Roseobacter-clade species Ruegeria mobilis.</title>
        <authorList>
            <person name="Sonnenschein E."/>
            <person name="Gram L."/>
        </authorList>
    </citation>
    <scope>NUCLEOTIDE SEQUENCE [LARGE SCALE GENOMIC DNA]</scope>
    <source>
        <strain evidence="5 6">F1926</strain>
    </source>
</reference>
<dbReference type="InterPro" id="IPR019888">
    <property type="entry name" value="Tscrpt_reg_AsnC-like"/>
</dbReference>
<dbReference type="RefSeq" id="WP_005647290.1">
    <property type="nucleotide sequence ID" value="NZ_CP015230.1"/>
</dbReference>
<protein>
    <submittedName>
        <fullName evidence="5">ArsR family transcriptional regulator</fullName>
    </submittedName>
</protein>
<dbReference type="GO" id="GO:0006355">
    <property type="term" value="P:regulation of DNA-templated transcription"/>
    <property type="evidence" value="ECO:0007669"/>
    <property type="project" value="UniProtKB-ARBA"/>
</dbReference>
<dbReference type="AlphaFoldDB" id="A0A1B1A5F5"/>
<evidence type="ECO:0000313" key="5">
    <source>
        <dbReference type="EMBL" id="ANP41737.1"/>
    </source>
</evidence>
<dbReference type="CDD" id="cd00090">
    <property type="entry name" value="HTH_ARSR"/>
    <property type="match status" value="1"/>
</dbReference>
<dbReference type="InterPro" id="IPR011991">
    <property type="entry name" value="ArsR-like_HTH"/>
</dbReference>
<dbReference type="GO" id="GO:0043565">
    <property type="term" value="F:sequence-specific DNA binding"/>
    <property type="evidence" value="ECO:0007669"/>
    <property type="project" value="InterPro"/>
</dbReference>
<proteinExistence type="predicted"/>
<dbReference type="PROSITE" id="PS50956">
    <property type="entry name" value="HTH_ASNC_2"/>
    <property type="match status" value="1"/>
</dbReference>